<dbReference type="InterPro" id="IPR036271">
    <property type="entry name" value="Tet_transcr_reg_TetR-rel_C_sf"/>
</dbReference>
<dbReference type="EMBL" id="JAEHOI010000011">
    <property type="protein sequence ID" value="MBK0422437.1"/>
    <property type="molecule type" value="Genomic_DNA"/>
</dbReference>
<dbReference type="AlphaFoldDB" id="A0A934QFF3"/>
<dbReference type="SUPFAM" id="SSF48498">
    <property type="entry name" value="Tetracyclin repressor-like, C-terminal domain"/>
    <property type="match status" value="1"/>
</dbReference>
<dbReference type="Gene3D" id="1.10.10.60">
    <property type="entry name" value="Homeodomain-like"/>
    <property type="match status" value="1"/>
</dbReference>
<organism evidence="6 7">
    <name type="scientific">Leucobacter edaphi</name>
    <dbReference type="NCBI Taxonomy" id="2796472"/>
    <lineage>
        <taxon>Bacteria</taxon>
        <taxon>Bacillati</taxon>
        <taxon>Actinomycetota</taxon>
        <taxon>Actinomycetes</taxon>
        <taxon>Micrococcales</taxon>
        <taxon>Microbacteriaceae</taxon>
        <taxon>Leucobacter</taxon>
    </lineage>
</organism>
<dbReference type="InterPro" id="IPR011075">
    <property type="entry name" value="TetR_C"/>
</dbReference>
<feature type="domain" description="HTH tetR-type" evidence="5">
    <location>
        <begin position="11"/>
        <end position="71"/>
    </location>
</feature>
<dbReference type="GO" id="GO:0003700">
    <property type="term" value="F:DNA-binding transcription factor activity"/>
    <property type="evidence" value="ECO:0007669"/>
    <property type="project" value="TreeGrafter"/>
</dbReference>
<evidence type="ECO:0000256" key="2">
    <source>
        <dbReference type="ARBA" id="ARBA00023125"/>
    </source>
</evidence>
<evidence type="ECO:0000313" key="6">
    <source>
        <dbReference type="EMBL" id="MBK0422437.1"/>
    </source>
</evidence>
<keyword evidence="3" id="KW-0804">Transcription</keyword>
<reference evidence="6" key="1">
    <citation type="submission" date="2020-12" db="EMBL/GenBank/DDBJ databases">
        <title>Leucobacter sp. CAS2, isolated from Chromium sludge.</title>
        <authorList>
            <person name="Xu Z."/>
        </authorList>
    </citation>
    <scope>NUCLEOTIDE SEQUENCE</scope>
    <source>
        <strain evidence="6">CSA2</strain>
    </source>
</reference>
<dbReference type="Gene3D" id="1.10.357.10">
    <property type="entry name" value="Tetracycline Repressor, domain 2"/>
    <property type="match status" value="1"/>
</dbReference>
<dbReference type="RefSeq" id="WP_200132649.1">
    <property type="nucleotide sequence ID" value="NZ_JAEHOI010000011.1"/>
</dbReference>
<comment type="caution">
    <text evidence="6">The sequence shown here is derived from an EMBL/GenBank/DDBJ whole genome shotgun (WGS) entry which is preliminary data.</text>
</comment>
<dbReference type="Proteomes" id="UP000618733">
    <property type="component" value="Unassembled WGS sequence"/>
</dbReference>
<dbReference type="Pfam" id="PF00440">
    <property type="entry name" value="TetR_N"/>
    <property type="match status" value="1"/>
</dbReference>
<accession>A0A934QFF3</accession>
<evidence type="ECO:0000259" key="5">
    <source>
        <dbReference type="PROSITE" id="PS50977"/>
    </source>
</evidence>
<keyword evidence="2 4" id="KW-0238">DNA-binding</keyword>
<evidence type="ECO:0000256" key="4">
    <source>
        <dbReference type="PROSITE-ProRule" id="PRU00335"/>
    </source>
</evidence>
<dbReference type="PROSITE" id="PS50977">
    <property type="entry name" value="HTH_TETR_2"/>
    <property type="match status" value="1"/>
</dbReference>
<keyword evidence="7" id="KW-1185">Reference proteome</keyword>
<proteinExistence type="predicted"/>
<name>A0A934QFF3_9MICO</name>
<dbReference type="InterPro" id="IPR001647">
    <property type="entry name" value="HTH_TetR"/>
</dbReference>
<dbReference type="PANTHER" id="PTHR30055:SF148">
    <property type="entry name" value="TETR-FAMILY TRANSCRIPTIONAL REGULATOR"/>
    <property type="match status" value="1"/>
</dbReference>
<keyword evidence="1" id="KW-0805">Transcription regulation</keyword>
<dbReference type="GO" id="GO:0000976">
    <property type="term" value="F:transcription cis-regulatory region binding"/>
    <property type="evidence" value="ECO:0007669"/>
    <property type="project" value="TreeGrafter"/>
</dbReference>
<dbReference type="PANTHER" id="PTHR30055">
    <property type="entry name" value="HTH-TYPE TRANSCRIPTIONAL REGULATOR RUTR"/>
    <property type="match status" value="1"/>
</dbReference>
<protein>
    <submittedName>
        <fullName evidence="6">TetR/AcrR family transcriptional regulator</fullName>
    </submittedName>
</protein>
<dbReference type="Pfam" id="PF16859">
    <property type="entry name" value="TetR_C_11"/>
    <property type="match status" value="1"/>
</dbReference>
<dbReference type="SUPFAM" id="SSF46689">
    <property type="entry name" value="Homeodomain-like"/>
    <property type="match status" value="1"/>
</dbReference>
<evidence type="ECO:0000256" key="3">
    <source>
        <dbReference type="ARBA" id="ARBA00023163"/>
    </source>
</evidence>
<dbReference type="InterPro" id="IPR009057">
    <property type="entry name" value="Homeodomain-like_sf"/>
</dbReference>
<feature type="DNA-binding region" description="H-T-H motif" evidence="4">
    <location>
        <begin position="34"/>
        <end position="53"/>
    </location>
</feature>
<gene>
    <name evidence="6" type="ORF">JD292_10175</name>
</gene>
<evidence type="ECO:0000313" key="7">
    <source>
        <dbReference type="Proteomes" id="UP000618733"/>
    </source>
</evidence>
<dbReference type="InterPro" id="IPR050109">
    <property type="entry name" value="HTH-type_TetR-like_transc_reg"/>
</dbReference>
<sequence>MTTGAGRPRDRRIDTALVEAATESIMRDGFPAVTIDGIVRRAGTTKPAFYRRFASIGDMIPAILAARFALSANIDEGSLRDDLLAFQREQALIFDDELVRQAMAGWLAYLSSRRGDAEVFISGFLGPRLESLSAILVRGDLRGEIETPRDPRAVLDVLVGPLLLRSVVPGFEAIDGVVVERTVETALVYVGARELARS</sequence>
<evidence type="ECO:0000256" key="1">
    <source>
        <dbReference type="ARBA" id="ARBA00023015"/>
    </source>
</evidence>